<gene>
    <name evidence="2" type="ORF">TWF694_001345</name>
</gene>
<evidence type="ECO:0000313" key="3">
    <source>
        <dbReference type="Proteomes" id="UP001365542"/>
    </source>
</evidence>
<evidence type="ECO:0000256" key="1">
    <source>
        <dbReference type="SAM" id="MobiDB-lite"/>
    </source>
</evidence>
<accession>A0AAV9XUN8</accession>
<organism evidence="2 3">
    <name type="scientific">Orbilia ellipsospora</name>
    <dbReference type="NCBI Taxonomy" id="2528407"/>
    <lineage>
        <taxon>Eukaryota</taxon>
        <taxon>Fungi</taxon>
        <taxon>Dikarya</taxon>
        <taxon>Ascomycota</taxon>
        <taxon>Pezizomycotina</taxon>
        <taxon>Orbiliomycetes</taxon>
        <taxon>Orbiliales</taxon>
        <taxon>Orbiliaceae</taxon>
        <taxon>Orbilia</taxon>
    </lineage>
</organism>
<proteinExistence type="predicted"/>
<dbReference type="Proteomes" id="UP001365542">
    <property type="component" value="Unassembled WGS sequence"/>
</dbReference>
<comment type="caution">
    <text evidence="2">The sequence shown here is derived from an EMBL/GenBank/DDBJ whole genome shotgun (WGS) entry which is preliminary data.</text>
</comment>
<dbReference type="AlphaFoldDB" id="A0AAV9XUN8"/>
<sequence>MRSSFLPSPPHIPAAPTHPEVTFTVRGIRLVNREWALRDAYFPITITTYASDPKLSTIEAGIMLQEDAVGLYHHKSRTYVPLKEIYNHSEYLSGDEALLESRNSSCRDLPNLNTIKIPFEEDLKRKRRGANVPPSSPSTTPNGKVIWDVVYRRPGSPESRRSFDSDSTRSFFEDDDEDEEEEKRTGKWADLKRCAAVVWDGTYVFLSIKRPLIYLDDLQRGVYSTTWSERGKRKLGGWFKKD</sequence>
<evidence type="ECO:0000313" key="2">
    <source>
        <dbReference type="EMBL" id="KAK6544657.1"/>
    </source>
</evidence>
<feature type="compositionally biased region" description="Basic and acidic residues" evidence="1">
    <location>
        <begin position="158"/>
        <end position="167"/>
    </location>
</feature>
<protein>
    <submittedName>
        <fullName evidence="2">Uncharacterized protein</fullName>
    </submittedName>
</protein>
<name>A0AAV9XUN8_9PEZI</name>
<dbReference type="EMBL" id="JAVHJO010000001">
    <property type="protein sequence ID" value="KAK6544657.1"/>
    <property type="molecule type" value="Genomic_DNA"/>
</dbReference>
<keyword evidence="3" id="KW-1185">Reference proteome</keyword>
<reference evidence="2 3" key="1">
    <citation type="submission" date="2019-10" db="EMBL/GenBank/DDBJ databases">
        <authorList>
            <person name="Palmer J.M."/>
        </authorList>
    </citation>
    <scope>NUCLEOTIDE SEQUENCE [LARGE SCALE GENOMIC DNA]</scope>
    <source>
        <strain evidence="2 3">TWF694</strain>
    </source>
</reference>
<feature type="region of interest" description="Disordered" evidence="1">
    <location>
        <begin position="155"/>
        <end position="185"/>
    </location>
</feature>